<dbReference type="OrthoDB" id="196650at2759"/>
<dbReference type="GO" id="GO:0016020">
    <property type="term" value="C:membrane"/>
    <property type="evidence" value="ECO:0007669"/>
    <property type="project" value="UniProtKB-SubCell"/>
</dbReference>
<dbReference type="InterPro" id="IPR036259">
    <property type="entry name" value="MFS_trans_sf"/>
</dbReference>
<feature type="transmembrane region" description="Helical" evidence="6">
    <location>
        <begin position="99"/>
        <end position="118"/>
    </location>
</feature>
<evidence type="ECO:0000256" key="3">
    <source>
        <dbReference type="ARBA" id="ARBA00022692"/>
    </source>
</evidence>
<feature type="transmembrane region" description="Helical" evidence="6">
    <location>
        <begin position="186"/>
        <end position="204"/>
    </location>
</feature>
<feature type="transmembrane region" description="Helical" evidence="6">
    <location>
        <begin position="29"/>
        <end position="48"/>
    </location>
</feature>
<feature type="transmembrane region" description="Helical" evidence="6">
    <location>
        <begin position="315"/>
        <end position="333"/>
    </location>
</feature>
<feature type="transmembrane region" description="Helical" evidence="6">
    <location>
        <begin position="68"/>
        <end position="87"/>
    </location>
</feature>
<dbReference type="Gene3D" id="1.20.1250.20">
    <property type="entry name" value="MFS general substrate transporter like domains"/>
    <property type="match status" value="1"/>
</dbReference>
<feature type="domain" description="Major facilitator superfamily (MFS) profile" evidence="7">
    <location>
        <begin position="28"/>
        <end position="435"/>
    </location>
</feature>
<feature type="transmembrane region" description="Helical" evidence="6">
    <location>
        <begin position="250"/>
        <end position="268"/>
    </location>
</feature>
<dbReference type="SUPFAM" id="SSF103473">
    <property type="entry name" value="MFS general substrate transporter"/>
    <property type="match status" value="1"/>
</dbReference>
<feature type="transmembrane region" description="Helical" evidence="6">
    <location>
        <begin position="411"/>
        <end position="434"/>
    </location>
</feature>
<dbReference type="InterPro" id="IPR001958">
    <property type="entry name" value="Tet-R_TetA/multi-R_MdtG-like"/>
</dbReference>
<evidence type="ECO:0000256" key="5">
    <source>
        <dbReference type="ARBA" id="ARBA00023136"/>
    </source>
</evidence>
<evidence type="ECO:0000256" key="2">
    <source>
        <dbReference type="ARBA" id="ARBA00022448"/>
    </source>
</evidence>
<keyword evidence="9" id="KW-1185">Reference proteome</keyword>
<feature type="transmembrane region" description="Helical" evidence="6">
    <location>
        <begin position="124"/>
        <end position="147"/>
    </location>
</feature>
<evidence type="ECO:0000313" key="8">
    <source>
        <dbReference type="EMBL" id="PRP87060.1"/>
    </source>
</evidence>
<dbReference type="GO" id="GO:0022857">
    <property type="term" value="F:transmembrane transporter activity"/>
    <property type="evidence" value="ECO:0007669"/>
    <property type="project" value="InterPro"/>
</dbReference>
<evidence type="ECO:0000256" key="6">
    <source>
        <dbReference type="SAM" id="Phobius"/>
    </source>
</evidence>
<comment type="caution">
    <text evidence="8">The sequence shown here is derived from an EMBL/GenBank/DDBJ whole genome shotgun (WGS) entry which is preliminary data.</text>
</comment>
<evidence type="ECO:0000313" key="9">
    <source>
        <dbReference type="Proteomes" id="UP000241769"/>
    </source>
</evidence>
<dbReference type="AlphaFoldDB" id="A0A2P6NT06"/>
<keyword evidence="3 6" id="KW-0812">Transmembrane</keyword>
<comment type="subcellular location">
    <subcellularLocation>
        <location evidence="1">Membrane</location>
        <topology evidence="1">Multi-pass membrane protein</topology>
    </subcellularLocation>
</comment>
<sequence length="466" mass="51324">MTETYEETEEKASKTPAAIRNEGCLKPHLVFVLIPVLLYSISMTLFMAAQPWAILKIFKGDNGAAGEAAGYLLAIVVGTGTITGPMWGRLSSIWGRKICLVIAIISGTCDVIALGFPISYRGLILVKILSGMTNPFFTTVSACIADVTTPENRTMGYSLLWGIFSMSSIGLPILSGWMVKTNRSDLLFQISGCVMLTSLIIVLFTPETMTREVGDNEPSSTFDSQQKPVQFRWNDVNPLYPFRLLVRKPYVAALCVLAFFIFFTLVAPSELALWCNYRWGWDAFKMGIVSSIIATIGLLQVFINAFIAPRMQQRTVVIICIICSCGASSLYTFMPNPYYMIPASFLIAIAGVVTPVFQSMMSREYTQEYQGDISGVFIALKGLVWALGPLSSGILWKQFASTDSKVVFPSINFTISGGVSVLCFFAALVLFYAVGRKEKLDVEEISPKSINQEPVEKTPLLRPQTN</sequence>
<feature type="transmembrane region" description="Helical" evidence="6">
    <location>
        <begin position="339"/>
        <end position="357"/>
    </location>
</feature>
<dbReference type="PRINTS" id="PR01035">
    <property type="entry name" value="TCRTETA"/>
</dbReference>
<dbReference type="EMBL" id="MDYQ01000023">
    <property type="protein sequence ID" value="PRP87060.1"/>
    <property type="molecule type" value="Genomic_DNA"/>
</dbReference>
<reference evidence="8 9" key="1">
    <citation type="journal article" date="2018" name="Genome Biol. Evol.">
        <title>Multiple Roots of Fruiting Body Formation in Amoebozoa.</title>
        <authorList>
            <person name="Hillmann F."/>
            <person name="Forbes G."/>
            <person name="Novohradska S."/>
            <person name="Ferling I."/>
            <person name="Riege K."/>
            <person name="Groth M."/>
            <person name="Westermann M."/>
            <person name="Marz M."/>
            <person name="Spaller T."/>
            <person name="Winckler T."/>
            <person name="Schaap P."/>
            <person name="Glockner G."/>
        </authorList>
    </citation>
    <scope>NUCLEOTIDE SEQUENCE [LARGE SCALE GENOMIC DNA]</scope>
    <source>
        <strain evidence="8 9">Jena</strain>
    </source>
</reference>
<accession>A0A2P6NT06</accession>
<protein>
    <submittedName>
        <fullName evidence="8">Major facilitator superfamily protein</fullName>
    </submittedName>
</protein>
<dbReference type="InterPro" id="IPR011701">
    <property type="entry name" value="MFS"/>
</dbReference>
<dbReference type="InterPro" id="IPR020846">
    <property type="entry name" value="MFS_dom"/>
</dbReference>
<keyword evidence="2" id="KW-0813">Transport</keyword>
<organism evidence="8 9">
    <name type="scientific">Planoprotostelium fungivorum</name>
    <dbReference type="NCBI Taxonomy" id="1890364"/>
    <lineage>
        <taxon>Eukaryota</taxon>
        <taxon>Amoebozoa</taxon>
        <taxon>Evosea</taxon>
        <taxon>Variosea</taxon>
        <taxon>Cavosteliida</taxon>
        <taxon>Cavosteliaceae</taxon>
        <taxon>Planoprotostelium</taxon>
    </lineage>
</organism>
<dbReference type="PANTHER" id="PTHR23504">
    <property type="entry name" value="MAJOR FACILITATOR SUPERFAMILY DOMAIN-CONTAINING PROTEIN 10"/>
    <property type="match status" value="1"/>
</dbReference>
<evidence type="ECO:0000256" key="4">
    <source>
        <dbReference type="ARBA" id="ARBA00022989"/>
    </source>
</evidence>
<feature type="transmembrane region" description="Helical" evidence="6">
    <location>
        <begin position="288"/>
        <end position="308"/>
    </location>
</feature>
<dbReference type="PROSITE" id="PS50850">
    <property type="entry name" value="MFS"/>
    <property type="match status" value="1"/>
</dbReference>
<proteinExistence type="predicted"/>
<gene>
    <name evidence="8" type="ORF">PROFUN_04796</name>
</gene>
<keyword evidence="4 6" id="KW-1133">Transmembrane helix</keyword>
<evidence type="ECO:0000256" key="1">
    <source>
        <dbReference type="ARBA" id="ARBA00004141"/>
    </source>
</evidence>
<feature type="transmembrane region" description="Helical" evidence="6">
    <location>
        <begin position="159"/>
        <end position="180"/>
    </location>
</feature>
<evidence type="ECO:0000259" key="7">
    <source>
        <dbReference type="PROSITE" id="PS50850"/>
    </source>
</evidence>
<feature type="transmembrane region" description="Helical" evidence="6">
    <location>
        <begin position="378"/>
        <end position="399"/>
    </location>
</feature>
<name>A0A2P6NT06_9EUKA</name>
<dbReference type="InParanoid" id="A0A2P6NT06"/>
<dbReference type="PANTHER" id="PTHR23504:SF15">
    <property type="entry name" value="MAJOR FACILITATOR SUPERFAMILY (MFS) PROFILE DOMAIN-CONTAINING PROTEIN"/>
    <property type="match status" value="1"/>
</dbReference>
<keyword evidence="5 6" id="KW-0472">Membrane</keyword>
<dbReference type="Pfam" id="PF07690">
    <property type="entry name" value="MFS_1"/>
    <property type="match status" value="1"/>
</dbReference>
<dbReference type="Proteomes" id="UP000241769">
    <property type="component" value="Unassembled WGS sequence"/>
</dbReference>